<organism evidence="2 3">
    <name type="scientific">Chryseobacterium tructae</name>
    <dbReference type="NCBI Taxonomy" id="1037380"/>
    <lineage>
        <taxon>Bacteria</taxon>
        <taxon>Pseudomonadati</taxon>
        <taxon>Bacteroidota</taxon>
        <taxon>Flavobacteriia</taxon>
        <taxon>Flavobacteriales</taxon>
        <taxon>Weeksellaceae</taxon>
        <taxon>Chryseobacterium group</taxon>
        <taxon>Chryseobacterium</taxon>
    </lineage>
</organism>
<keyword evidence="1" id="KW-0472">Membrane</keyword>
<dbReference type="EMBL" id="JBHRYO010000002">
    <property type="protein sequence ID" value="MFC3755489.1"/>
    <property type="molecule type" value="Genomic_DNA"/>
</dbReference>
<reference evidence="3" key="1">
    <citation type="journal article" date="2019" name="Int. J. Syst. Evol. Microbiol.">
        <title>The Global Catalogue of Microorganisms (GCM) 10K type strain sequencing project: providing services to taxonomists for standard genome sequencing and annotation.</title>
        <authorList>
            <consortium name="The Broad Institute Genomics Platform"/>
            <consortium name="The Broad Institute Genome Sequencing Center for Infectious Disease"/>
            <person name="Wu L."/>
            <person name="Ma J."/>
        </authorList>
    </citation>
    <scope>NUCLEOTIDE SEQUENCE [LARGE SCALE GENOMIC DNA]</scope>
    <source>
        <strain evidence="3">CECT 7798</strain>
    </source>
</reference>
<protein>
    <submittedName>
        <fullName evidence="2">Uncharacterized protein</fullName>
    </submittedName>
</protein>
<keyword evidence="1" id="KW-0812">Transmembrane</keyword>
<accession>A0ABV7XTK9</accession>
<sequence>MLKTLQEFLKSIGLIPIREYQEPFDYNINDYDLSGEEEKDKIQLHKDFLLSVLQEENNRLSFVENKTTQIISQTSIIFSLVGLIIPIVIDKFDDVSFFIKLTLILLLMISFFMYLISIRNALKNLNIKKFKYPYANPENVITLKDKTVEEFNSELIRDYLYCIKKTVLINNIKGTNLLHAYKSFKIANYFTGIIIIVICSLVLFTTQKEKISRVKIETPVKLIK</sequence>
<comment type="caution">
    <text evidence="2">The sequence shown here is derived from an EMBL/GenBank/DDBJ whole genome shotgun (WGS) entry which is preliminary data.</text>
</comment>
<keyword evidence="1" id="KW-1133">Transmembrane helix</keyword>
<evidence type="ECO:0000256" key="1">
    <source>
        <dbReference type="SAM" id="Phobius"/>
    </source>
</evidence>
<feature type="transmembrane region" description="Helical" evidence="1">
    <location>
        <begin position="70"/>
        <end position="89"/>
    </location>
</feature>
<dbReference type="RefSeq" id="WP_378169762.1">
    <property type="nucleotide sequence ID" value="NZ_JBHRYO010000002.1"/>
</dbReference>
<feature type="transmembrane region" description="Helical" evidence="1">
    <location>
        <begin position="186"/>
        <end position="205"/>
    </location>
</feature>
<dbReference type="Proteomes" id="UP001595735">
    <property type="component" value="Unassembled WGS sequence"/>
</dbReference>
<feature type="transmembrane region" description="Helical" evidence="1">
    <location>
        <begin position="101"/>
        <end position="122"/>
    </location>
</feature>
<evidence type="ECO:0000313" key="2">
    <source>
        <dbReference type="EMBL" id="MFC3755489.1"/>
    </source>
</evidence>
<evidence type="ECO:0000313" key="3">
    <source>
        <dbReference type="Proteomes" id="UP001595735"/>
    </source>
</evidence>
<name>A0ABV7XTK9_9FLAO</name>
<gene>
    <name evidence="2" type="ORF">ACFONJ_05845</name>
</gene>
<proteinExistence type="predicted"/>
<keyword evidence="3" id="KW-1185">Reference proteome</keyword>